<dbReference type="AlphaFoldDB" id="H8Z9F4"/>
<evidence type="ECO:0000313" key="2">
    <source>
        <dbReference type="EMBL" id="EHY66585.1"/>
    </source>
</evidence>
<organism evidence="2">
    <name type="scientific">Nematocida ausubeli (strain ATCC PRA-371 / ERTm2)</name>
    <name type="common">Nematode killer fungus</name>
    <dbReference type="NCBI Taxonomy" id="1913371"/>
    <lineage>
        <taxon>Eukaryota</taxon>
        <taxon>Fungi</taxon>
        <taxon>Fungi incertae sedis</taxon>
        <taxon>Microsporidia</taxon>
        <taxon>Nematocida</taxon>
    </lineage>
</organism>
<evidence type="ECO:0000256" key="1">
    <source>
        <dbReference type="SAM" id="Phobius"/>
    </source>
</evidence>
<keyword evidence="1" id="KW-0472">Membrane</keyword>
<protein>
    <submittedName>
        <fullName evidence="2">Uncharacterized protein</fullName>
    </submittedName>
</protein>
<keyword evidence="1" id="KW-0812">Transmembrane</keyword>
<gene>
    <name evidence="2" type="ORF">NERG_00225</name>
</gene>
<dbReference type="EMBL" id="JH604633">
    <property type="protein sequence ID" value="EHY66585.1"/>
    <property type="molecule type" value="Genomic_DNA"/>
</dbReference>
<feature type="transmembrane region" description="Helical" evidence="1">
    <location>
        <begin position="74"/>
        <end position="94"/>
    </location>
</feature>
<sequence length="151" mass="18232">MEEVRVDRPLNPIKDILIFEKQLKNKYIHETKRRFTYFVMLMIMVCAYTLYINRQMYNILWDLYSKDSIYLTDLIFRVYLRILGAILLLGYVYVRLLRRSSKVTNSLTEQLKLLNIFFHNQKLSLCTIKTPRNIKIAINVFRSEEQKKKAL</sequence>
<keyword evidence="1" id="KW-1133">Transmembrane helix</keyword>
<name>H8Z9F4_NEMA1</name>
<dbReference type="OrthoDB" id="2193407at2759"/>
<dbReference type="Proteomes" id="UP000005622">
    <property type="component" value="Unassembled WGS sequence"/>
</dbReference>
<accession>H8Z9F4</accession>
<reference evidence="2" key="1">
    <citation type="submission" date="2011-03" db="EMBL/GenBank/DDBJ databases">
        <title>The Genome Sequence of Nematocida sp1 strain ERTm2.</title>
        <authorList>
            <consortium name="The Broad Institute Genome Sequencing Platform"/>
            <consortium name="The Broad Institute Genome Sequencing Center for Infectious Disease"/>
            <person name="Cuomo C."/>
            <person name="Troemel E."/>
            <person name="Young S.K."/>
            <person name="Zeng Q."/>
            <person name="Gargeya S."/>
            <person name="Fitzgerald M."/>
            <person name="Haas B."/>
            <person name="Abouelleil A."/>
            <person name="Alvarado L."/>
            <person name="Arachchi H.M."/>
            <person name="Berlin A."/>
            <person name="Brown A."/>
            <person name="Chapman S.B."/>
            <person name="Chen Z."/>
            <person name="Dunbar C."/>
            <person name="Freedman E."/>
            <person name="Gearin G."/>
            <person name="Gellesch M."/>
            <person name="Goldberg J."/>
            <person name="Griggs A."/>
            <person name="Gujja S."/>
            <person name="Heilman E.R."/>
            <person name="Heiman D."/>
            <person name="Howarth C."/>
            <person name="Larson L."/>
            <person name="Lui A."/>
            <person name="MacDonald P.J.P."/>
            <person name="Mehta T."/>
            <person name="Montmayeur A."/>
            <person name="Murphy C."/>
            <person name="Neiman D."/>
            <person name="Pearson M."/>
            <person name="Priest M."/>
            <person name="Roberts A."/>
            <person name="Saif S."/>
            <person name="Shea T."/>
            <person name="Shenoy N."/>
            <person name="Sisk P."/>
            <person name="Stolte C."/>
            <person name="Sykes S."/>
            <person name="White J."/>
            <person name="Yandava C."/>
            <person name="Wortman J."/>
            <person name="Nusbaum C."/>
            <person name="Birren B."/>
        </authorList>
    </citation>
    <scope>NUCLEOTIDE SEQUENCE</scope>
    <source>
        <strain evidence="2">ERTm2</strain>
    </source>
</reference>
<proteinExistence type="predicted"/>
<dbReference type="HOGENOM" id="CLU_1731969_0_0_1"/>
<feature type="transmembrane region" description="Helical" evidence="1">
    <location>
        <begin position="35"/>
        <end position="54"/>
    </location>
</feature>